<dbReference type="PROSITE" id="PS51207">
    <property type="entry name" value="PXA"/>
    <property type="match status" value="1"/>
</dbReference>
<feature type="compositionally biased region" description="Polar residues" evidence="3">
    <location>
        <begin position="853"/>
        <end position="864"/>
    </location>
</feature>
<feature type="region of interest" description="Disordered" evidence="3">
    <location>
        <begin position="307"/>
        <end position="350"/>
    </location>
</feature>
<evidence type="ECO:0000256" key="4">
    <source>
        <dbReference type="SAM" id="Phobius"/>
    </source>
</evidence>
<evidence type="ECO:0000256" key="3">
    <source>
        <dbReference type="SAM" id="MobiDB-lite"/>
    </source>
</evidence>
<keyword evidence="4" id="KW-0812">Transmembrane</keyword>
<comment type="subcellular location">
    <subcellularLocation>
        <location evidence="1">Cytoplasm</location>
    </subcellularLocation>
</comment>
<protein>
    <submittedName>
        <fullName evidence="7">Uncharacterized protein</fullName>
    </submittedName>
</protein>
<dbReference type="EMBL" id="OZ034820">
    <property type="protein sequence ID" value="CAL1400273.1"/>
    <property type="molecule type" value="Genomic_DNA"/>
</dbReference>
<evidence type="ECO:0000256" key="2">
    <source>
        <dbReference type="ARBA" id="ARBA00022490"/>
    </source>
</evidence>
<dbReference type="InterPro" id="IPR003114">
    <property type="entry name" value="Phox_assoc"/>
</dbReference>
<feature type="compositionally biased region" description="Polar residues" evidence="3">
    <location>
        <begin position="462"/>
        <end position="473"/>
    </location>
</feature>
<dbReference type="GO" id="GO:0005768">
    <property type="term" value="C:endosome"/>
    <property type="evidence" value="ECO:0007669"/>
    <property type="project" value="UniProtKB-ARBA"/>
</dbReference>
<feature type="compositionally biased region" description="Basic and acidic residues" evidence="3">
    <location>
        <begin position="444"/>
        <end position="461"/>
    </location>
</feature>
<feature type="domain" description="PXA" evidence="6">
    <location>
        <begin position="108"/>
        <end position="291"/>
    </location>
</feature>
<feature type="region of interest" description="Disordered" evidence="3">
    <location>
        <begin position="433"/>
        <end position="473"/>
    </location>
</feature>
<dbReference type="Pfam" id="PF08628">
    <property type="entry name" value="Nexin_C"/>
    <property type="match status" value="1"/>
</dbReference>
<dbReference type="GO" id="GO:0016020">
    <property type="term" value="C:membrane"/>
    <property type="evidence" value="ECO:0007669"/>
    <property type="project" value="UniProtKB-ARBA"/>
</dbReference>
<dbReference type="SUPFAM" id="SSF64268">
    <property type="entry name" value="PX domain"/>
    <property type="match status" value="1"/>
</dbReference>
<gene>
    <name evidence="7" type="ORF">LTRI10_LOCUS40413</name>
</gene>
<feature type="region of interest" description="Disordered" evidence="3">
    <location>
        <begin position="517"/>
        <end position="601"/>
    </location>
</feature>
<feature type="region of interest" description="Disordered" evidence="3">
    <location>
        <begin position="840"/>
        <end position="880"/>
    </location>
</feature>
<feature type="compositionally biased region" description="Basic and acidic residues" evidence="3">
    <location>
        <begin position="562"/>
        <end position="578"/>
    </location>
</feature>
<name>A0AAV2FRI0_9ROSI</name>
<feature type="compositionally biased region" description="Basic residues" evidence="3">
    <location>
        <begin position="579"/>
        <end position="596"/>
    </location>
</feature>
<feature type="compositionally biased region" description="Polar residues" evidence="3">
    <location>
        <begin position="998"/>
        <end position="1023"/>
    </location>
</feature>
<dbReference type="PROSITE" id="PS50195">
    <property type="entry name" value="PX"/>
    <property type="match status" value="1"/>
</dbReference>
<evidence type="ECO:0000256" key="1">
    <source>
        <dbReference type="ARBA" id="ARBA00004496"/>
    </source>
</evidence>
<dbReference type="GO" id="GO:0035091">
    <property type="term" value="F:phosphatidylinositol binding"/>
    <property type="evidence" value="ECO:0007669"/>
    <property type="project" value="InterPro"/>
</dbReference>
<dbReference type="InterPro" id="IPR051837">
    <property type="entry name" value="SortingNexin/PXDomain-PKLike"/>
</dbReference>
<evidence type="ECO:0000313" key="7">
    <source>
        <dbReference type="EMBL" id="CAL1400273.1"/>
    </source>
</evidence>
<accession>A0AAV2FRI0</accession>
<feature type="region of interest" description="Disordered" evidence="3">
    <location>
        <begin position="616"/>
        <end position="645"/>
    </location>
</feature>
<dbReference type="InterPro" id="IPR013937">
    <property type="entry name" value="Sorting_nexin_C"/>
</dbReference>
<feature type="region of interest" description="Disordered" evidence="3">
    <location>
        <begin position="976"/>
        <end position="1025"/>
    </location>
</feature>
<dbReference type="InterPro" id="IPR001683">
    <property type="entry name" value="PX_dom"/>
</dbReference>
<dbReference type="AlphaFoldDB" id="A0AAV2FRI0"/>
<evidence type="ECO:0000259" key="6">
    <source>
        <dbReference type="PROSITE" id="PS51207"/>
    </source>
</evidence>
<feature type="transmembrane region" description="Helical" evidence="4">
    <location>
        <begin position="20"/>
        <end position="39"/>
    </location>
</feature>
<dbReference type="SMART" id="SM00313">
    <property type="entry name" value="PXA"/>
    <property type="match status" value="1"/>
</dbReference>
<feature type="domain" description="PX" evidence="5">
    <location>
        <begin position="680"/>
        <end position="792"/>
    </location>
</feature>
<organism evidence="7 8">
    <name type="scientific">Linum trigynum</name>
    <dbReference type="NCBI Taxonomy" id="586398"/>
    <lineage>
        <taxon>Eukaryota</taxon>
        <taxon>Viridiplantae</taxon>
        <taxon>Streptophyta</taxon>
        <taxon>Embryophyta</taxon>
        <taxon>Tracheophyta</taxon>
        <taxon>Spermatophyta</taxon>
        <taxon>Magnoliopsida</taxon>
        <taxon>eudicotyledons</taxon>
        <taxon>Gunneridae</taxon>
        <taxon>Pentapetalae</taxon>
        <taxon>rosids</taxon>
        <taxon>fabids</taxon>
        <taxon>Malpighiales</taxon>
        <taxon>Linaceae</taxon>
        <taxon>Linum</taxon>
    </lineage>
</organism>
<dbReference type="Pfam" id="PF02194">
    <property type="entry name" value="PXA"/>
    <property type="match status" value="1"/>
</dbReference>
<sequence>MSSQQQQQRQAIVKDLMEEAKKRFVILAICVVGLSYLMSLTSSSVWVNLPAASFLIILLRYIALDLEMRRKTATYVSKSLHSNASPQNRPHGSSRIVQKSQWRKKVNSPVVEDAINHFMMHIVSEWVTDLWYGRLTPDKEGPEELVVIMNGVLGELSARLRDINLLDLLTRDLINLICAHLVLFRATQAKIAQKQPNFLSIEQRDRELKQVLTAENKLHPALFSPEAEHKVLQHLMEGLISSTFRPEDLKCSFFRYLARELLACAVMRPVLNLATPRFINERIEIFVASKADRGVALAEGASLAKPNESLRTNDHSPRFLDPTGTGVELVPLKTDNSRSRDGAPETENGNSIYISKDPLLSIYTRTTRSWSSLPLPPQVNSQLNSSGGQWSDMLDVMSQRKSTALAPENIENMWTKGRNYYKNAGGNGVIEQVRQKPYSTKPVVVDDSRNQSNPQDKDGVTKNHSPLSSNAVNSVVLRQPRVNKPINLGSENRSNYSMHASYLEDAAERVMSEEEVISDSGSGSPYISEDEDATDVTGLHSPGTKVWDGKSNRNMPVSNIHHPLENPLGRDLKRPNKEKTRHRKLSGLYTGRKRSRSSTPGQYVWQEVERTSFLSGDGQDVLGAKGCTRPDDSTDDSEVESLSRLSTGTAACSSTASLPNVEIHTPSASAMRAMMLDSFFKLRCEVLGANIVKSDSKTFAVYSISVTDVNGNSWSIKRRFRHFEELHRRLKEYPEYSLHLPPKHFLSTGLDEPVIQERCTLLDRYLKKLLQTPKISGSIEIWDFLSVDSQTYSFSSSFSIIETLSVDLGDKASEYSEKAVNFTGTATDPFNRKDLLKMEKPNFAPPNVKESRNNAPSSMRNRLGNTAERSESNGLQEAAKSLHVDSNIPPEWVPPNLALPLLDLVGVIFQMQEGGWIRRKAFWMAKQVLQLGMGDALDDWLIEKIQLLRRGSVIASGIKRIEQILWPDGIFITKHPSRRPPSPVDTPTSSLHKEKKLVNTSSPKPSPTYTRQPSVLATPQLSEDQQREAERRAKFVYELMIDNAPTAVVGLVGRKEYEQCVKDVYFFIQSPVCLKQLAYDLIELVLLSTFPEMDYVFRQLHEEKSKFGELKAE</sequence>
<dbReference type="Proteomes" id="UP001497516">
    <property type="component" value="Chromosome 7"/>
</dbReference>
<evidence type="ECO:0000259" key="5">
    <source>
        <dbReference type="PROSITE" id="PS50195"/>
    </source>
</evidence>
<dbReference type="SMART" id="SM00312">
    <property type="entry name" value="PX"/>
    <property type="match status" value="1"/>
</dbReference>
<keyword evidence="2" id="KW-0963">Cytoplasm</keyword>
<keyword evidence="4" id="KW-0472">Membrane</keyword>
<proteinExistence type="predicted"/>
<keyword evidence="4" id="KW-1133">Transmembrane helix</keyword>
<evidence type="ECO:0000313" key="8">
    <source>
        <dbReference type="Proteomes" id="UP001497516"/>
    </source>
</evidence>
<feature type="region of interest" description="Disordered" evidence="3">
    <location>
        <begin position="79"/>
        <end position="98"/>
    </location>
</feature>
<keyword evidence="8" id="KW-1185">Reference proteome</keyword>
<dbReference type="Pfam" id="PF00787">
    <property type="entry name" value="PX"/>
    <property type="match status" value="1"/>
</dbReference>
<dbReference type="Gene3D" id="3.30.1520.10">
    <property type="entry name" value="Phox-like domain"/>
    <property type="match status" value="1"/>
</dbReference>
<dbReference type="InterPro" id="IPR036871">
    <property type="entry name" value="PX_dom_sf"/>
</dbReference>
<reference evidence="7 8" key="1">
    <citation type="submission" date="2024-04" db="EMBL/GenBank/DDBJ databases">
        <authorList>
            <person name="Fracassetti M."/>
        </authorList>
    </citation>
    <scope>NUCLEOTIDE SEQUENCE [LARGE SCALE GENOMIC DNA]</scope>
</reference>
<dbReference type="PANTHER" id="PTHR22999:SF28">
    <property type="entry name" value="PHOX (PX) DOMAIN-CONTAINING PROTEIN"/>
    <property type="match status" value="1"/>
</dbReference>
<dbReference type="PANTHER" id="PTHR22999">
    <property type="entry name" value="PX SERINE/THREONINE KINASE PXK"/>
    <property type="match status" value="1"/>
</dbReference>